<dbReference type="GO" id="GO:0008081">
    <property type="term" value="F:phosphoric diester hydrolase activity"/>
    <property type="evidence" value="ECO:0007669"/>
    <property type="project" value="InterPro"/>
</dbReference>
<dbReference type="PANTHER" id="PTHR13593">
    <property type="match status" value="1"/>
</dbReference>
<dbReference type="AlphaFoldDB" id="A0A2S9X5P2"/>
<dbReference type="Gene3D" id="3.20.20.190">
    <property type="entry name" value="Phosphatidylinositol (PI) phosphodiesterase"/>
    <property type="match status" value="1"/>
</dbReference>
<gene>
    <name evidence="1" type="ORF">BUE93_08535</name>
</gene>
<proteinExistence type="predicted"/>
<dbReference type="GO" id="GO:0006629">
    <property type="term" value="P:lipid metabolic process"/>
    <property type="evidence" value="ECO:0007669"/>
    <property type="project" value="InterPro"/>
</dbReference>
<dbReference type="PANTHER" id="PTHR13593:SF143">
    <property type="entry name" value="PHOSPHATIDYLINOSITOL-SPECIFIC PHOSPHOLIPASE C X DOMAIN-CONTAINING PROTEIN"/>
    <property type="match status" value="1"/>
</dbReference>
<sequence>MGQGGRITLVNSTSYDWNKSYEHSYQMNSWSFPQTIPAGTAATVYVEWDQSIFHHTSDDGGEATYSMSAGGVPLSFQVQARASNGFNLQIAFLNIATQNNPQGSVLPLGWDHDGYVNFILAGQIGSFTSSNPLTSWMQSNLTLLRQRTLRQLCLPGSHDSGMSQNHAHTAFGQPCNTITQTLNLFGQLTQGARYFDIRPVISGGAYYTGHYSEISALNSWQGANGQSIASIISDVNAYTASNGELVILNLSHDLNTDVGNGSYRPFNQDEWNALLTALEGINNRYIDPNPTTVDLSNKTLGSYIDNRQARVLIIVQPSDSTITLGNFAAQGFYTNKNFSVYDSYTGTNDLNHMSSDQVIKMKEQRTSQNSNPFLLSWTLTQSDTQAATCFTLPGVDSILDLANTANPALPSMLWPSLTSQCYPNILYTDNVSNSQNAALALAINWMASSAALAHSGSPFIPAGSYNLSSQDISVKLEARCFSAAGVPVTTSITYTAGQAVQLCDISNQNGELTLAPAASGATPSMPTPSGNPFIPAGSYILTGQPVSITINASCRNVAGQLVKSSVTFDATQAASLLDISNQNGQLILAME</sequence>
<protein>
    <recommendedName>
        <fullName evidence="3">Phosphatidylinositol diacylglycerol-lyase</fullName>
    </recommendedName>
</protein>
<dbReference type="RefSeq" id="WP_106076485.1">
    <property type="nucleotide sequence ID" value="NZ_MTBD01000020.1"/>
</dbReference>
<dbReference type="OrthoDB" id="2079904at2"/>
<reference evidence="1 2" key="1">
    <citation type="submission" date="2017-01" db="EMBL/GenBank/DDBJ databases">
        <title>New insights into the genetic diversity of Chromobacterium isolated from tropical freshwater lake.</title>
        <authorList>
            <person name="Santos A.B."/>
            <person name="Nascimento A.M."/>
            <person name="Da Silva P.C."/>
        </authorList>
    </citation>
    <scope>NUCLEOTIDE SEQUENCE [LARGE SCALE GENOMIC DNA]</scope>
    <source>
        <strain evidence="1 2">56AF</strain>
    </source>
</reference>
<dbReference type="Gene3D" id="2.30.60.10">
    <property type="entry name" value="Cyanovirin-N"/>
    <property type="match status" value="1"/>
</dbReference>
<dbReference type="Proteomes" id="UP000239469">
    <property type="component" value="Unassembled WGS sequence"/>
</dbReference>
<dbReference type="InterPro" id="IPR017946">
    <property type="entry name" value="PLC-like_Pdiesterase_TIM-brl"/>
</dbReference>
<name>A0A2S9X5P2_9NEIS</name>
<evidence type="ECO:0008006" key="3">
    <source>
        <dbReference type="Google" id="ProtNLM"/>
    </source>
</evidence>
<comment type="caution">
    <text evidence="1">The sequence shown here is derived from an EMBL/GenBank/DDBJ whole genome shotgun (WGS) entry which is preliminary data.</text>
</comment>
<dbReference type="InterPro" id="IPR051057">
    <property type="entry name" value="PI-PLC_domain"/>
</dbReference>
<dbReference type="InterPro" id="IPR036673">
    <property type="entry name" value="Cyanovirin-N_sf"/>
</dbReference>
<dbReference type="EMBL" id="MTBD01000020">
    <property type="protein sequence ID" value="PRP70995.1"/>
    <property type="molecule type" value="Genomic_DNA"/>
</dbReference>
<evidence type="ECO:0000313" key="1">
    <source>
        <dbReference type="EMBL" id="PRP70995.1"/>
    </source>
</evidence>
<organism evidence="1 2">
    <name type="scientific">Chromobacterium amazonense</name>
    <dbReference type="NCBI Taxonomy" id="1382803"/>
    <lineage>
        <taxon>Bacteria</taxon>
        <taxon>Pseudomonadati</taxon>
        <taxon>Pseudomonadota</taxon>
        <taxon>Betaproteobacteria</taxon>
        <taxon>Neisseriales</taxon>
        <taxon>Chromobacteriaceae</taxon>
        <taxon>Chromobacterium</taxon>
    </lineage>
</organism>
<evidence type="ECO:0000313" key="2">
    <source>
        <dbReference type="Proteomes" id="UP000239469"/>
    </source>
</evidence>
<accession>A0A2S9X5P2</accession>
<dbReference type="SUPFAM" id="SSF51695">
    <property type="entry name" value="PLC-like phosphodiesterases"/>
    <property type="match status" value="1"/>
</dbReference>